<accession>G9PHT6</accession>
<feature type="transmembrane region" description="Helical" evidence="2">
    <location>
        <begin position="121"/>
        <end position="143"/>
    </location>
</feature>
<protein>
    <recommendedName>
        <fullName evidence="5">ABC-2 type transporter domain-containing protein</fullName>
    </recommendedName>
</protein>
<feature type="compositionally biased region" description="Polar residues" evidence="1">
    <location>
        <begin position="1"/>
        <end position="10"/>
    </location>
</feature>
<evidence type="ECO:0000313" key="4">
    <source>
        <dbReference type="Proteomes" id="UP000003822"/>
    </source>
</evidence>
<dbReference type="PANTHER" id="PTHR37305:SF1">
    <property type="entry name" value="MEMBRANE PROTEIN"/>
    <property type="match status" value="1"/>
</dbReference>
<feature type="transmembrane region" description="Helical" evidence="2">
    <location>
        <begin position="87"/>
        <end position="109"/>
    </location>
</feature>
<sequence length="318" mass="33557">MTATNHSANQGRVPAQGVPAQQMPTTAPAAPVQGAPVPAHQGQVLQASRGQVPAQQRAPRRRVQAKQTFFSVFRSEWSKLASLRSTWITAAIASLITIGFSVALMAQYSGMKGYADKAANYLTVGSSFGQIAVAVLGALLITGEYSSGQIRSSLAAVPRRGRLFAAKAAAVTIFSALLGLVTVTLTYLFSLPILGDKAGSLSNPEYLGFFWGTALAFAIIGLMAMSFGYILRSTAGSISLVVVLLFVIQIPLGLASTKWSWAAYAAEIMPSTSGAAAADPYGLFVTTKLDYDLVIACGYAWAIIPMIIAFFVFSKRDA</sequence>
<feature type="transmembrane region" description="Helical" evidence="2">
    <location>
        <begin position="209"/>
        <end position="231"/>
    </location>
</feature>
<feature type="transmembrane region" description="Helical" evidence="2">
    <location>
        <begin position="293"/>
        <end position="313"/>
    </location>
</feature>
<dbReference type="AlphaFoldDB" id="G9PHT6"/>
<reference evidence="3 4" key="1">
    <citation type="submission" date="2011-10" db="EMBL/GenBank/DDBJ databases">
        <title>The Genome Sequence of Actinomyces graevenitzii C83.</title>
        <authorList>
            <consortium name="The Broad Institute Genome Sequencing Platform"/>
            <consortium name="The Broad Institute Genome Sequencing Center for Infectious Disease"/>
            <person name="Earl A."/>
            <person name="Ward D."/>
            <person name="Feldgarden M."/>
            <person name="Gevers D."/>
            <person name="Sibley C.D."/>
            <person name="Field T.R."/>
            <person name="Grinwis M."/>
            <person name="Eshaghurshan C.S."/>
            <person name="Surette M.G."/>
            <person name="Young S.K."/>
            <person name="Zeng Q."/>
            <person name="Gargeya S."/>
            <person name="Fitzgerald M."/>
            <person name="Haas B."/>
            <person name="Abouelleil A."/>
            <person name="Alvarado L."/>
            <person name="Arachchi H.M."/>
            <person name="Berlin A."/>
            <person name="Brown A."/>
            <person name="Chapman S.B."/>
            <person name="Chen Z."/>
            <person name="Dunbar C."/>
            <person name="Freedman E."/>
            <person name="Gearin G."/>
            <person name="Goldberg J."/>
            <person name="Griggs A."/>
            <person name="Gujja S."/>
            <person name="Heiman D."/>
            <person name="Howarth C."/>
            <person name="Larson L."/>
            <person name="Lui A."/>
            <person name="MacDonald P.J.P."/>
            <person name="Montmayeur A."/>
            <person name="Murphy C."/>
            <person name="Neiman D."/>
            <person name="Pearson M."/>
            <person name="Priest M."/>
            <person name="Roberts A."/>
            <person name="Saif S."/>
            <person name="Shea T."/>
            <person name="Shenoy N."/>
            <person name="Sisk P."/>
            <person name="Stolte C."/>
            <person name="Sykes S."/>
            <person name="Wortman J."/>
            <person name="Nusbaum C."/>
            <person name="Birren B."/>
        </authorList>
    </citation>
    <scope>NUCLEOTIDE SEQUENCE [LARGE SCALE GENOMIC DNA]</scope>
    <source>
        <strain evidence="3 4">C83</strain>
    </source>
</reference>
<dbReference type="eggNOG" id="COG1277">
    <property type="taxonomic scope" value="Bacteria"/>
</dbReference>
<gene>
    <name evidence="3" type="ORF">HMPREF0045_01810</name>
</gene>
<keyword evidence="2" id="KW-1133">Transmembrane helix</keyword>
<keyword evidence="2" id="KW-0472">Membrane</keyword>
<dbReference type="EMBL" id="ACRN01000016">
    <property type="protein sequence ID" value="EHM87225.1"/>
    <property type="molecule type" value="Genomic_DNA"/>
</dbReference>
<dbReference type="Pfam" id="PF12730">
    <property type="entry name" value="ABC2_membrane_4"/>
    <property type="match status" value="1"/>
</dbReference>
<evidence type="ECO:0000256" key="1">
    <source>
        <dbReference type="SAM" id="MobiDB-lite"/>
    </source>
</evidence>
<evidence type="ECO:0008006" key="5">
    <source>
        <dbReference type="Google" id="ProtNLM"/>
    </source>
</evidence>
<dbReference type="PATRIC" id="fig|435830.3.peg.1742"/>
<keyword evidence="4" id="KW-1185">Reference proteome</keyword>
<dbReference type="PANTHER" id="PTHR37305">
    <property type="entry name" value="INTEGRAL MEMBRANE PROTEIN-RELATED"/>
    <property type="match status" value="1"/>
</dbReference>
<dbReference type="HOGENOM" id="CLU_051674_1_0_11"/>
<comment type="caution">
    <text evidence="3">The sequence shown here is derived from an EMBL/GenBank/DDBJ whole genome shotgun (WGS) entry which is preliminary data.</text>
</comment>
<feature type="region of interest" description="Disordered" evidence="1">
    <location>
        <begin position="1"/>
        <end position="36"/>
    </location>
</feature>
<dbReference type="RefSeq" id="WP_005987743.1">
    <property type="nucleotide sequence ID" value="NZ_JH470340.1"/>
</dbReference>
<dbReference type="STRING" id="435830.HMPREF0045_01810"/>
<keyword evidence="2" id="KW-0812">Transmembrane</keyword>
<feature type="compositionally biased region" description="Low complexity" evidence="1">
    <location>
        <begin position="19"/>
        <end position="36"/>
    </location>
</feature>
<evidence type="ECO:0000256" key="2">
    <source>
        <dbReference type="SAM" id="Phobius"/>
    </source>
</evidence>
<proteinExistence type="predicted"/>
<feature type="transmembrane region" description="Helical" evidence="2">
    <location>
        <begin position="164"/>
        <end position="189"/>
    </location>
</feature>
<evidence type="ECO:0000313" key="3">
    <source>
        <dbReference type="EMBL" id="EHM87225.1"/>
    </source>
</evidence>
<organism evidence="3 4">
    <name type="scientific">Actinomyces graevenitzii C83</name>
    <dbReference type="NCBI Taxonomy" id="435830"/>
    <lineage>
        <taxon>Bacteria</taxon>
        <taxon>Bacillati</taxon>
        <taxon>Actinomycetota</taxon>
        <taxon>Actinomycetes</taxon>
        <taxon>Actinomycetales</taxon>
        <taxon>Actinomycetaceae</taxon>
        <taxon>Actinomyces</taxon>
    </lineage>
</organism>
<dbReference type="Proteomes" id="UP000003822">
    <property type="component" value="Unassembled WGS sequence"/>
</dbReference>
<name>G9PHT6_9ACTO</name>
<feature type="transmembrane region" description="Helical" evidence="2">
    <location>
        <begin position="238"/>
        <end position="255"/>
    </location>
</feature>